<dbReference type="Pfam" id="PF13426">
    <property type="entry name" value="PAS_9"/>
    <property type="match status" value="2"/>
</dbReference>
<dbReference type="PROSITE" id="PS50883">
    <property type="entry name" value="EAL"/>
    <property type="match status" value="1"/>
</dbReference>
<dbReference type="SUPFAM" id="SSF55073">
    <property type="entry name" value="Nucleotide cyclase"/>
    <property type="match status" value="1"/>
</dbReference>
<sequence>MCSSYKHAPARYMDIDEQLLNIFDATPVPMVLSRSDGSFEYVNPALAAMLGYGNDEIYSSDVIISHPDEAAINKNIRSRLKADPFSPVRIEKRYLHKTGRIIPGYLTIVAEPDNQGGIKRFISQIVDQSEYKRNHDQLLLASLVYKNSSEAMMVTDANNLILDINPAFTDITGFTLSELKGRNPNCLNSGRHNASFYAEIDKVIEQTGQWSGEIWNKRKNGEVFAEWQSIDTIYDVDGSVSRRVTLFTDLSKKKEAEALILQQANYDSLTGLPNRRLFLENLKHEIRKTQESGLSGALFIIDLDRFKEVNDALGHNQGDILLRQTGNRLNQLIRKSDFVARLSSDEFAIIQNDISSPQQVELTANDILAKLQQPFQLTDEQVFISASIGISLFPDDTVKAEQLLQNADQAMHMAKRAGQNRYQYFTPAMQQQAVARMSMVRELRYATERQQFELYYQPIVDLQTGKIIKAEALLRWHHPQNGLTSPAEFIPLAESTGLILRIGEWVFSTAARQLSHWQQQGHTELELSFNASPLQLKANGILPEDWLQQLEQLNVPAASMVIEITENLLIDNNRKAREVLDYLRQGSMKVAIDDFGTGYSSLAYLKDFDTNYLKIDQTFIRNLPDSKNDAALCEAMILMAHKLNMQVIAEGIETKEQKLFLTQAGCDFGQGWLYAKALPAAEFESLLNAQSRHTITSL</sequence>
<dbReference type="Gene3D" id="3.30.70.270">
    <property type="match status" value="1"/>
</dbReference>
<dbReference type="EMBL" id="AP014545">
    <property type="protein sequence ID" value="BBB27598.1"/>
    <property type="molecule type" value="Genomic_DNA"/>
</dbReference>
<name>A0A7R6PQD8_9GAMM</name>
<dbReference type="InterPro" id="IPR029787">
    <property type="entry name" value="Nucleotide_cyclase"/>
</dbReference>
<dbReference type="NCBIfam" id="TIGR00254">
    <property type="entry name" value="GGDEF"/>
    <property type="match status" value="1"/>
</dbReference>
<dbReference type="PROSITE" id="PS50887">
    <property type="entry name" value="GGDEF"/>
    <property type="match status" value="1"/>
</dbReference>
<dbReference type="InterPro" id="IPR001610">
    <property type="entry name" value="PAC"/>
</dbReference>
<dbReference type="CDD" id="cd01948">
    <property type="entry name" value="EAL"/>
    <property type="match status" value="1"/>
</dbReference>
<evidence type="ECO:0000259" key="2">
    <source>
        <dbReference type="PROSITE" id="PS50883"/>
    </source>
</evidence>
<dbReference type="AlphaFoldDB" id="A0A7R6PQD8"/>
<keyword evidence="5" id="KW-1185">Reference proteome</keyword>
<dbReference type="CDD" id="cd00130">
    <property type="entry name" value="PAS"/>
    <property type="match status" value="2"/>
</dbReference>
<dbReference type="SMART" id="SM00267">
    <property type="entry name" value="GGDEF"/>
    <property type="match status" value="1"/>
</dbReference>
<dbReference type="OrthoDB" id="9787514at2"/>
<dbReference type="SMART" id="SM00052">
    <property type="entry name" value="EAL"/>
    <property type="match status" value="1"/>
</dbReference>
<dbReference type="RefSeq" id="WP_019623079.1">
    <property type="nucleotide sequence ID" value="NZ_AP014545.1"/>
</dbReference>
<dbReference type="InterPro" id="IPR001633">
    <property type="entry name" value="EAL_dom"/>
</dbReference>
<dbReference type="SMART" id="SM00086">
    <property type="entry name" value="PAC"/>
    <property type="match status" value="2"/>
</dbReference>
<dbReference type="InterPro" id="IPR000160">
    <property type="entry name" value="GGDEF_dom"/>
</dbReference>
<dbReference type="InterPro" id="IPR035919">
    <property type="entry name" value="EAL_sf"/>
</dbReference>
<dbReference type="Proteomes" id="UP000595663">
    <property type="component" value="Chromosome"/>
</dbReference>
<evidence type="ECO:0000259" key="3">
    <source>
        <dbReference type="PROSITE" id="PS50887"/>
    </source>
</evidence>
<organism evidence="4 5">
    <name type="scientific">Amphritea japonica ATCC BAA-1530</name>
    <dbReference type="NCBI Taxonomy" id="1278309"/>
    <lineage>
        <taxon>Bacteria</taxon>
        <taxon>Pseudomonadati</taxon>
        <taxon>Pseudomonadota</taxon>
        <taxon>Gammaproteobacteria</taxon>
        <taxon>Oceanospirillales</taxon>
        <taxon>Oceanospirillaceae</taxon>
        <taxon>Amphritea</taxon>
    </lineage>
</organism>
<dbReference type="InterPro" id="IPR035965">
    <property type="entry name" value="PAS-like_dom_sf"/>
</dbReference>
<dbReference type="InterPro" id="IPR043128">
    <property type="entry name" value="Rev_trsase/Diguanyl_cyclase"/>
</dbReference>
<dbReference type="NCBIfam" id="TIGR00229">
    <property type="entry name" value="sensory_box"/>
    <property type="match status" value="2"/>
</dbReference>
<evidence type="ECO:0000313" key="5">
    <source>
        <dbReference type="Proteomes" id="UP000595663"/>
    </source>
</evidence>
<protein>
    <submittedName>
        <fullName evidence="4">Signal transduction protein</fullName>
    </submittedName>
</protein>
<feature type="domain" description="GGDEF" evidence="3">
    <location>
        <begin position="294"/>
        <end position="427"/>
    </location>
</feature>
<proteinExistence type="predicted"/>
<evidence type="ECO:0000259" key="1">
    <source>
        <dbReference type="PROSITE" id="PS50112"/>
    </source>
</evidence>
<feature type="domain" description="EAL" evidence="2">
    <location>
        <begin position="436"/>
        <end position="691"/>
    </location>
</feature>
<evidence type="ECO:0000313" key="4">
    <source>
        <dbReference type="EMBL" id="BBB27598.1"/>
    </source>
</evidence>
<dbReference type="Pfam" id="PF00563">
    <property type="entry name" value="EAL"/>
    <property type="match status" value="1"/>
</dbReference>
<dbReference type="Gene3D" id="3.20.20.450">
    <property type="entry name" value="EAL domain"/>
    <property type="match status" value="1"/>
</dbReference>
<dbReference type="PANTHER" id="PTHR44757">
    <property type="entry name" value="DIGUANYLATE CYCLASE DGCP"/>
    <property type="match status" value="1"/>
</dbReference>
<dbReference type="Gene3D" id="3.30.450.20">
    <property type="entry name" value="PAS domain"/>
    <property type="match status" value="2"/>
</dbReference>
<dbReference type="CDD" id="cd01949">
    <property type="entry name" value="GGDEF"/>
    <property type="match status" value="1"/>
</dbReference>
<dbReference type="InterPro" id="IPR000014">
    <property type="entry name" value="PAS"/>
</dbReference>
<gene>
    <name evidence="4" type="ORF">AMJAP_3013</name>
</gene>
<dbReference type="SMART" id="SM00091">
    <property type="entry name" value="PAS"/>
    <property type="match status" value="2"/>
</dbReference>
<dbReference type="SUPFAM" id="SSF141868">
    <property type="entry name" value="EAL domain-like"/>
    <property type="match status" value="1"/>
</dbReference>
<dbReference type="SUPFAM" id="SSF55785">
    <property type="entry name" value="PYP-like sensor domain (PAS domain)"/>
    <property type="match status" value="2"/>
</dbReference>
<dbReference type="PANTHER" id="PTHR44757:SF2">
    <property type="entry name" value="BIOFILM ARCHITECTURE MAINTENANCE PROTEIN MBAA"/>
    <property type="match status" value="1"/>
</dbReference>
<accession>A0A7R6PQD8</accession>
<feature type="domain" description="PAS" evidence="1">
    <location>
        <begin position="15"/>
        <end position="69"/>
    </location>
</feature>
<reference evidence="4 5" key="1">
    <citation type="journal article" date="2008" name="Int. J. Syst. Evol. Microbiol.">
        <title>Amphritea japonica sp. nov. and Amphritea balenae sp. nov., isolated from the sediment adjacent to sperm whale carcasses off Kagoshima, Japan.</title>
        <authorList>
            <person name="Miyazaki M."/>
            <person name="Nogi Y."/>
            <person name="Fujiwara Y."/>
            <person name="Kawato M."/>
            <person name="Nagahama T."/>
            <person name="Kubokawa K."/>
            <person name="Horikoshi K."/>
        </authorList>
    </citation>
    <scope>NUCLEOTIDE SEQUENCE [LARGE SCALE GENOMIC DNA]</scope>
    <source>
        <strain evidence="4 5">ATCC BAA-1530</strain>
    </source>
</reference>
<dbReference type="KEGG" id="ajp:AMJAP_3013"/>
<dbReference type="PROSITE" id="PS50112">
    <property type="entry name" value="PAS"/>
    <property type="match status" value="2"/>
</dbReference>
<feature type="domain" description="PAS" evidence="1">
    <location>
        <begin position="136"/>
        <end position="183"/>
    </location>
</feature>
<dbReference type="Pfam" id="PF00990">
    <property type="entry name" value="GGDEF"/>
    <property type="match status" value="1"/>
</dbReference>
<dbReference type="InterPro" id="IPR052155">
    <property type="entry name" value="Biofilm_reg_signaling"/>
</dbReference>